<organism evidence="5 6">
    <name type="scientific">Rhizophagus irregularis (strain DAOM 197198w)</name>
    <name type="common">Glomus intraradices</name>
    <dbReference type="NCBI Taxonomy" id="1432141"/>
    <lineage>
        <taxon>Eukaryota</taxon>
        <taxon>Fungi</taxon>
        <taxon>Fungi incertae sedis</taxon>
        <taxon>Mucoromycota</taxon>
        <taxon>Glomeromycotina</taxon>
        <taxon>Glomeromycetes</taxon>
        <taxon>Glomerales</taxon>
        <taxon>Glomeraceae</taxon>
        <taxon>Rhizophagus</taxon>
    </lineage>
</organism>
<dbReference type="InterPro" id="IPR006703">
    <property type="entry name" value="G_AIG1"/>
</dbReference>
<dbReference type="Gene3D" id="3.40.50.300">
    <property type="entry name" value="P-loop containing nucleotide triphosphate hydrolases"/>
    <property type="match status" value="1"/>
</dbReference>
<dbReference type="InterPro" id="IPR001245">
    <property type="entry name" value="Ser-Thr/Tyr_kinase_cat_dom"/>
</dbReference>
<dbReference type="SUPFAM" id="SSF52540">
    <property type="entry name" value="P-loop containing nucleoside triphosphate hydrolases"/>
    <property type="match status" value="1"/>
</dbReference>
<accession>A0A015LMS0</accession>
<dbReference type="InterPro" id="IPR032675">
    <property type="entry name" value="LRR_dom_sf"/>
</dbReference>
<evidence type="ECO:0000313" key="5">
    <source>
        <dbReference type="EMBL" id="EXX74001.1"/>
    </source>
</evidence>
<dbReference type="Proteomes" id="UP000022910">
    <property type="component" value="Unassembled WGS sequence"/>
</dbReference>
<evidence type="ECO:0000313" key="6">
    <source>
        <dbReference type="Proteomes" id="UP000022910"/>
    </source>
</evidence>
<feature type="domain" description="Protein kinase" evidence="4">
    <location>
        <begin position="25"/>
        <end position="293"/>
    </location>
</feature>
<dbReference type="InterPro" id="IPR051681">
    <property type="entry name" value="Ser/Thr_Kinases-Pseudokinases"/>
</dbReference>
<proteinExistence type="inferred from homology"/>
<dbReference type="Pfam" id="PF04548">
    <property type="entry name" value="AIG1"/>
    <property type="match status" value="1"/>
</dbReference>
<dbReference type="PRINTS" id="PR00109">
    <property type="entry name" value="TYRKINASE"/>
</dbReference>
<dbReference type="EMBL" id="JEMT01013351">
    <property type="protein sequence ID" value="EXX74001.1"/>
    <property type="molecule type" value="Genomic_DNA"/>
</dbReference>
<evidence type="ECO:0000256" key="1">
    <source>
        <dbReference type="ARBA" id="ARBA00008171"/>
    </source>
</evidence>
<comment type="caution">
    <text evidence="5">The sequence shown here is derived from an EMBL/GenBank/DDBJ whole genome shotgun (WGS) entry which is preliminary data.</text>
</comment>
<name>A0A015LMS0_RHIIW</name>
<dbReference type="GO" id="GO:0004674">
    <property type="term" value="F:protein serine/threonine kinase activity"/>
    <property type="evidence" value="ECO:0007669"/>
    <property type="project" value="TreeGrafter"/>
</dbReference>
<dbReference type="Gene3D" id="3.80.10.10">
    <property type="entry name" value="Ribonuclease Inhibitor"/>
    <property type="match status" value="1"/>
</dbReference>
<dbReference type="InterPro" id="IPR027417">
    <property type="entry name" value="P-loop_NTPase"/>
</dbReference>
<keyword evidence="2 3" id="KW-0547">Nucleotide-binding</keyword>
<dbReference type="OrthoDB" id="1928346at2759"/>
<dbReference type="PANTHER" id="PTHR44329">
    <property type="entry name" value="SERINE/THREONINE-PROTEIN KINASE TNNI3K-RELATED"/>
    <property type="match status" value="1"/>
</dbReference>
<dbReference type="PROSITE" id="PS00107">
    <property type="entry name" value="PROTEIN_KINASE_ATP"/>
    <property type="match status" value="1"/>
</dbReference>
<dbReference type="Pfam" id="PF07714">
    <property type="entry name" value="PK_Tyr_Ser-Thr"/>
    <property type="match status" value="2"/>
</dbReference>
<dbReference type="SMR" id="A0A015LMS0"/>
<evidence type="ECO:0000256" key="3">
    <source>
        <dbReference type="PROSITE-ProRule" id="PRU10141"/>
    </source>
</evidence>
<dbReference type="GO" id="GO:0005524">
    <property type="term" value="F:ATP binding"/>
    <property type="evidence" value="ECO:0007669"/>
    <property type="project" value="UniProtKB-UniRule"/>
</dbReference>
<sequence>MTSVKEWIEEKIKNGNICYFEYYKFSQIIEIGKGRFGKVSKANLANKVVALKILISNNSEEEFNDVNDEFVKELNLLREVDHQNIIHILGITKDIENYILVLEYANEGNLKEYLEKKFTSLTWNNKIQMALDITSGLKFLHSKEIIHRDLHSKNILVNNGKLLIADFGLSKKLSEVKTNSIANEMGVFAYCEPQCFKNVIYKKDEKSDIYSLGVLLWEISSGSPPFSGCKQDILYYHIKDDQREKPIKGTPPKYQQLYQECWNSKPKSRPNIEKVYEILSKLSKLNIDLHPNTVPDIDVDDTIPNTDVDDNDDLDIPSDHPNLNLLRKFYQDGEPKSSPDIEQVYEISNAADKPKLEKNIYTDWLENSIAEESITYYKYSEFKIIRNIGKGSFGSVDYAVWKNTDQVFALKCFNDKTTLKEIVNEIELQKRVDFHENILRFHGITKIEKNNINQEYALVLKYADSDTLNTYLQRNFDKLGWDDKYQFALQLASAVACIHECEIIHRDLHASNVFVHQKKLKLADFGLSRNIVASSNLKIFGSLPYIDQKRLKGQQNYKLNKKSDVYSVGVLMWQISSGFQPYRNDNYDIGLAVSIVKGRREEIIEGTPAKYSKLYTECWKYEPNKRPNMQDVVSILKNEKSQQKDQRWFDETYSKGKFIDIIGNKRFNFNSYLELKGFKYLESIDLKSLKLINLEISNCPQLNITNLSELSKLTSLSVNDCPKLTTLNCSLINKSTSLKISSFLQLNNITNLYKSSKLDSLFVIDCPKLTTLDYSANELTSLTIFGCPNITKLDCSSTEKLISLKICGCTKLNNISNLFKSSKLENLSVIDCPKLTTIDYSTNALTSLELSSCRQLNEITNLSNAPKLTSLTMIDCYNITKLDCSSAEKLTELEVSDLTKLNCSNTSIKILSVNFCPNIIELNCSNIKELVNLDISNCSKLKFLDCSNSNLTGLDVSNCKTLLEGFHQNGTESWRFKYPPNLNIVKKRINKNVIIIGHTGGGKSTLCNVLTDSDEFDESGNSFSVTNSFQKKNFQWMGKCFNVVDTIGVGDTKLSTRRVLYKILDGIFSIPEGISQILFVVDGRFTAEEVKIFNLLKGSIFDIFKTHILYYVTIVRTKFRYFNDKDRCDADKEQLHNENDIIAEIVKSCRDVIYVDNPPIYIEIVDEEDVETVVTNERIRRKSRKILLNHLNKACQLDYFKLKKWEEVRDDVAKYLESESGDLPPELEKNKEIMTLVNLSESFCSIS</sequence>
<keyword evidence="6" id="KW-1185">Reference proteome</keyword>
<dbReference type="PROSITE" id="PS50011">
    <property type="entry name" value="PROTEIN_KINASE_DOM"/>
    <property type="match status" value="2"/>
</dbReference>
<dbReference type="InterPro" id="IPR000719">
    <property type="entry name" value="Prot_kinase_dom"/>
</dbReference>
<dbReference type="Gene3D" id="1.10.510.10">
    <property type="entry name" value="Transferase(Phosphotransferase) domain 1"/>
    <property type="match status" value="2"/>
</dbReference>
<dbReference type="GO" id="GO:0005525">
    <property type="term" value="F:GTP binding"/>
    <property type="evidence" value="ECO:0007669"/>
    <property type="project" value="InterPro"/>
</dbReference>
<dbReference type="HOGENOM" id="CLU_263835_0_0_1"/>
<dbReference type="InterPro" id="IPR017441">
    <property type="entry name" value="Protein_kinase_ATP_BS"/>
</dbReference>
<feature type="binding site" evidence="3">
    <location>
        <position position="52"/>
    </location>
    <ligand>
        <name>ATP</name>
        <dbReference type="ChEBI" id="CHEBI:30616"/>
    </ligand>
</feature>
<keyword evidence="3" id="KW-0067">ATP-binding</keyword>
<evidence type="ECO:0000259" key="4">
    <source>
        <dbReference type="PROSITE" id="PS50011"/>
    </source>
</evidence>
<dbReference type="SUPFAM" id="SSF52058">
    <property type="entry name" value="L domain-like"/>
    <property type="match status" value="1"/>
</dbReference>
<gene>
    <name evidence="5" type="ORF">RirG_055160</name>
</gene>
<dbReference type="InterPro" id="IPR011009">
    <property type="entry name" value="Kinase-like_dom_sf"/>
</dbReference>
<protein>
    <submittedName>
        <fullName evidence="5">Cdc15p</fullName>
    </submittedName>
</protein>
<dbReference type="SUPFAM" id="SSF56112">
    <property type="entry name" value="Protein kinase-like (PK-like)"/>
    <property type="match status" value="2"/>
</dbReference>
<comment type="similarity">
    <text evidence="1">Belongs to the protein kinase superfamily. TKL Ser/Thr protein kinase family. ROCO subfamily.</text>
</comment>
<evidence type="ECO:0000256" key="2">
    <source>
        <dbReference type="ARBA" id="ARBA00022741"/>
    </source>
</evidence>
<dbReference type="AlphaFoldDB" id="A0A015LMS0"/>
<feature type="domain" description="Protein kinase" evidence="4">
    <location>
        <begin position="382"/>
        <end position="649"/>
    </location>
</feature>
<reference evidence="5 6" key="1">
    <citation type="submission" date="2014-02" db="EMBL/GenBank/DDBJ databases">
        <title>Single nucleus genome sequencing reveals high similarity among nuclei of an endomycorrhizal fungus.</title>
        <authorList>
            <person name="Lin K."/>
            <person name="Geurts R."/>
            <person name="Zhang Z."/>
            <person name="Limpens E."/>
            <person name="Saunders D.G."/>
            <person name="Mu D."/>
            <person name="Pang E."/>
            <person name="Cao H."/>
            <person name="Cha H."/>
            <person name="Lin T."/>
            <person name="Zhou Q."/>
            <person name="Shang Y."/>
            <person name="Li Y."/>
            <person name="Ivanov S."/>
            <person name="Sharma T."/>
            <person name="Velzen R.V."/>
            <person name="Ruijter N.D."/>
            <person name="Aanen D.K."/>
            <person name="Win J."/>
            <person name="Kamoun S."/>
            <person name="Bisseling T."/>
            <person name="Huang S."/>
        </authorList>
    </citation>
    <scope>NUCLEOTIDE SEQUENCE [LARGE SCALE GENOMIC DNA]</scope>
    <source>
        <strain evidence="6">DAOM197198w</strain>
    </source>
</reference>